<accession>A0A085NMF5</accession>
<feature type="zinc finger region" description="UBR-type" evidence="7">
    <location>
        <begin position="835"/>
        <end position="910"/>
    </location>
</feature>
<dbReference type="InterPro" id="IPR036047">
    <property type="entry name" value="F-box-like_dom_sf"/>
</dbReference>
<name>A0A085NMF5_9BILA</name>
<dbReference type="InterPro" id="IPR051550">
    <property type="entry name" value="SCF-Subunits/Alg-Epimerases"/>
</dbReference>
<dbReference type="Gene3D" id="2.160.20.10">
    <property type="entry name" value="Single-stranded right-handed beta-helix, Pectin lyase-like"/>
    <property type="match status" value="3"/>
</dbReference>
<comment type="pathway">
    <text evidence="1">Protein modification; protein ubiquitination.</text>
</comment>
<feature type="domain" description="UBR-type" evidence="10">
    <location>
        <begin position="835"/>
        <end position="910"/>
    </location>
</feature>
<dbReference type="PANTHER" id="PTHR22990">
    <property type="entry name" value="F-BOX ONLY PROTEIN"/>
    <property type="match status" value="1"/>
</dbReference>
<feature type="region of interest" description="Disordered" evidence="8">
    <location>
        <begin position="71"/>
        <end position="113"/>
    </location>
</feature>
<proteinExistence type="predicted"/>
<dbReference type="InterPro" id="IPR006633">
    <property type="entry name" value="Carb-bd_sugar_hydrolysis-dom"/>
</dbReference>
<dbReference type="InterPro" id="IPR012334">
    <property type="entry name" value="Pectin_lyas_fold"/>
</dbReference>
<evidence type="ECO:0000313" key="11">
    <source>
        <dbReference type="EMBL" id="KFD70651.1"/>
    </source>
</evidence>
<dbReference type="InterPro" id="IPR001810">
    <property type="entry name" value="F-box_dom"/>
</dbReference>
<dbReference type="InterPro" id="IPR039448">
    <property type="entry name" value="Beta_helix"/>
</dbReference>
<dbReference type="PROSITE" id="PS51157">
    <property type="entry name" value="ZF_UBR"/>
    <property type="match status" value="1"/>
</dbReference>
<dbReference type="NCBIfam" id="TIGR03804">
    <property type="entry name" value="para_beta_helix"/>
    <property type="match status" value="3"/>
</dbReference>
<evidence type="ECO:0000256" key="7">
    <source>
        <dbReference type="PROSITE-ProRule" id="PRU00508"/>
    </source>
</evidence>
<dbReference type="GO" id="GO:0008270">
    <property type="term" value="F:zinc ion binding"/>
    <property type="evidence" value="ECO:0007669"/>
    <property type="project" value="UniProtKB-KW"/>
</dbReference>
<evidence type="ECO:0000256" key="3">
    <source>
        <dbReference type="ARBA" id="ARBA00022737"/>
    </source>
</evidence>
<dbReference type="CDD" id="cd19676">
    <property type="entry name" value="UBR-box_UBR6_FBXO11"/>
    <property type="match status" value="1"/>
</dbReference>
<evidence type="ECO:0000256" key="2">
    <source>
        <dbReference type="ARBA" id="ARBA00022723"/>
    </source>
</evidence>
<dbReference type="PROSITE" id="PS50181">
    <property type="entry name" value="FBOX"/>
    <property type="match status" value="1"/>
</dbReference>
<sequence>MRKTQSARRKRPIAEAQAESEKVVGAKASGSANCPLEGSYIGRYRLRRRREDGRVAKQECSHIKKVVEQNNDATCVDKDDSQQPKRARRRQSLDNPQEPGASSSQDEPCEAKRSLKRPKKVSFCHIDHMPDEILLNIFSKLFERDLCRLSRVCRRWHRLSNDTKLWERLYKQVFEYDVPLYRWARCHFAFRERSQWNCANPWKKSFGLLHAGIHVQHPCSNRHRERGWNGRQFDTIEAALAHSKKLDDPLIFIHSGTYANESLCISHNVQIIGAAAGNVAESVIIQGKNNTVINFCAGANRAYLGFVTVRASFAMNLLPVSLEHCAVAVSSYSSPSIENCIIDSSNVIGAAMCVQGKDANPKVKGCKIVDCDCVGLCITDLAQGLYVNNEIARNTLAGVWVKKHASPIFKNCTIYDGNDVGLFVFEHGHGYFEKCNIYGNRISGVEIKQYGNPTIVRCTIHSGLTGGIYVHEYGRGHISENKICDNNFAGIWITMRSNPTVRNNKIFNGRQGGVYIFGEGRGLIEGNDIYGNALAGIQIRTNSDPIVRNNRIHHGQHGGIYVVGCCLVSGDYHPVAKSVVALQHDRGRGLIESNEVYMNALAGIWVTTGSAPVMRYNRIHSGRQVGVYFYDNGNGLLEENEIFNHQYSGVQIRTGSNPHVIRNKIWGGKNGGALIYNGGIGTLEENEIFGNAMAGVWIKTGSRPVLRRNKIFGSRDAGVCIFSNGGGKTMPVVHLLFCNHCLLLGVLEDNEIFRNAHAGVLISSESNPTLRRNMIYNGHGAGVEITSGANATLVENVIYGNRHAGIALATQVKPVLKNNKVFSNMNAVEKAVKRGQCLFQLSSCTSFPMHDFYSCSTCGTTERNAICVNCVKKCHKGHSVHFVRHDRFFCDCGAGALESKCLLQCSTQDNDTVYDSAAPTETVTPTAV</sequence>
<evidence type="ECO:0000259" key="10">
    <source>
        <dbReference type="PROSITE" id="PS51157"/>
    </source>
</evidence>
<evidence type="ECO:0008006" key="12">
    <source>
        <dbReference type="Google" id="ProtNLM"/>
    </source>
</evidence>
<dbReference type="InterPro" id="IPR006626">
    <property type="entry name" value="PbH1"/>
</dbReference>
<evidence type="ECO:0000256" key="4">
    <source>
        <dbReference type="ARBA" id="ARBA00022771"/>
    </source>
</evidence>
<dbReference type="InterPro" id="IPR003126">
    <property type="entry name" value="Znf_UBR"/>
</dbReference>
<keyword evidence="3" id="KW-0677">Repeat</keyword>
<keyword evidence="4" id="KW-0863">Zinc-finger</keyword>
<dbReference type="AlphaFoldDB" id="A0A085NMF5"/>
<dbReference type="Gene3D" id="1.20.1280.50">
    <property type="match status" value="1"/>
</dbReference>
<evidence type="ECO:0000256" key="8">
    <source>
        <dbReference type="SAM" id="MobiDB-lite"/>
    </source>
</evidence>
<protein>
    <recommendedName>
        <fullName evidence="12">F-box domain-containing protein</fullName>
    </recommendedName>
</protein>
<dbReference type="Proteomes" id="UP000030758">
    <property type="component" value="Unassembled WGS sequence"/>
</dbReference>
<dbReference type="GO" id="GO:0006511">
    <property type="term" value="P:ubiquitin-dependent protein catabolic process"/>
    <property type="evidence" value="ECO:0007669"/>
    <property type="project" value="TreeGrafter"/>
</dbReference>
<dbReference type="EMBL" id="KL367486">
    <property type="protein sequence ID" value="KFD70651.1"/>
    <property type="molecule type" value="Genomic_DNA"/>
</dbReference>
<evidence type="ECO:0000256" key="5">
    <source>
        <dbReference type="ARBA" id="ARBA00022786"/>
    </source>
</evidence>
<dbReference type="Pfam" id="PF12937">
    <property type="entry name" value="F-box-like"/>
    <property type="match status" value="1"/>
</dbReference>
<keyword evidence="2" id="KW-0479">Metal-binding</keyword>
<dbReference type="SUPFAM" id="SSF51126">
    <property type="entry name" value="Pectin lyase-like"/>
    <property type="match status" value="4"/>
</dbReference>
<dbReference type="InterPro" id="IPR011050">
    <property type="entry name" value="Pectin_lyase_fold/virulence"/>
</dbReference>
<keyword evidence="5" id="KW-0833">Ubl conjugation pathway</keyword>
<dbReference type="GO" id="GO:0042981">
    <property type="term" value="P:regulation of apoptotic process"/>
    <property type="evidence" value="ECO:0007669"/>
    <property type="project" value="TreeGrafter"/>
</dbReference>
<feature type="compositionally biased region" description="Basic residues" evidence="8">
    <location>
        <begin position="1"/>
        <end position="11"/>
    </location>
</feature>
<dbReference type="InterPro" id="IPR022441">
    <property type="entry name" value="Para_beta_helix_rpt-2"/>
</dbReference>
<dbReference type="Pfam" id="PF13229">
    <property type="entry name" value="Beta_helix"/>
    <property type="match status" value="3"/>
</dbReference>
<dbReference type="SMART" id="SM00396">
    <property type="entry name" value="ZnF_UBR1"/>
    <property type="match status" value="1"/>
</dbReference>
<feature type="domain" description="F-box" evidence="9">
    <location>
        <begin position="123"/>
        <end position="169"/>
    </location>
</feature>
<organism evidence="11">
    <name type="scientific">Trichuris suis</name>
    <name type="common">pig whipworm</name>
    <dbReference type="NCBI Taxonomy" id="68888"/>
    <lineage>
        <taxon>Eukaryota</taxon>
        <taxon>Metazoa</taxon>
        <taxon>Ecdysozoa</taxon>
        <taxon>Nematoda</taxon>
        <taxon>Enoplea</taxon>
        <taxon>Dorylaimia</taxon>
        <taxon>Trichinellida</taxon>
        <taxon>Trichuridae</taxon>
        <taxon>Trichuris</taxon>
    </lineage>
</organism>
<dbReference type="PANTHER" id="PTHR22990:SF20">
    <property type="entry name" value="F-BOX ONLY PROTEIN 11"/>
    <property type="match status" value="1"/>
</dbReference>
<evidence type="ECO:0000259" key="9">
    <source>
        <dbReference type="PROSITE" id="PS50181"/>
    </source>
</evidence>
<dbReference type="SMART" id="SM00256">
    <property type="entry name" value="FBOX"/>
    <property type="match status" value="1"/>
</dbReference>
<gene>
    <name evidence="11" type="ORF">M514_11267</name>
</gene>
<dbReference type="InterPro" id="IPR047504">
    <property type="entry name" value="FBXO11_UBR-box"/>
</dbReference>
<keyword evidence="6" id="KW-0862">Zinc</keyword>
<dbReference type="SMART" id="SM00710">
    <property type="entry name" value="PbH1"/>
    <property type="match status" value="18"/>
</dbReference>
<evidence type="ECO:0000256" key="1">
    <source>
        <dbReference type="ARBA" id="ARBA00004906"/>
    </source>
</evidence>
<reference evidence="11" key="1">
    <citation type="journal article" date="2014" name="Nat. Genet.">
        <title>Genome and transcriptome of the porcine whipworm Trichuris suis.</title>
        <authorList>
            <person name="Jex A.R."/>
            <person name="Nejsum P."/>
            <person name="Schwarz E.M."/>
            <person name="Hu L."/>
            <person name="Young N.D."/>
            <person name="Hall R.S."/>
            <person name="Korhonen P.K."/>
            <person name="Liao S."/>
            <person name="Thamsborg S."/>
            <person name="Xia J."/>
            <person name="Xu P."/>
            <person name="Wang S."/>
            <person name="Scheerlinck J.P."/>
            <person name="Hofmann A."/>
            <person name="Sternberg P.W."/>
            <person name="Wang J."/>
            <person name="Gasser R.B."/>
        </authorList>
    </citation>
    <scope>NUCLEOTIDE SEQUENCE [LARGE SCALE GENOMIC DNA]</scope>
    <source>
        <strain evidence="11">DCEP-RM93F</strain>
    </source>
</reference>
<evidence type="ECO:0000256" key="6">
    <source>
        <dbReference type="ARBA" id="ARBA00022833"/>
    </source>
</evidence>
<dbReference type="Pfam" id="PF02207">
    <property type="entry name" value="zf-UBR"/>
    <property type="match status" value="1"/>
</dbReference>
<dbReference type="SMART" id="SM00722">
    <property type="entry name" value="CASH"/>
    <property type="match status" value="3"/>
</dbReference>
<feature type="region of interest" description="Disordered" evidence="8">
    <location>
        <begin position="1"/>
        <end position="37"/>
    </location>
</feature>
<dbReference type="SUPFAM" id="SSF81383">
    <property type="entry name" value="F-box domain"/>
    <property type="match status" value="1"/>
</dbReference>